<organism evidence="1 2">
    <name type="scientific">Kumtagia ephedrae</name>
    <dbReference type="NCBI Taxonomy" id="2116701"/>
    <lineage>
        <taxon>Bacteria</taxon>
        <taxon>Pseudomonadati</taxon>
        <taxon>Pseudomonadota</taxon>
        <taxon>Alphaproteobacteria</taxon>
        <taxon>Hyphomicrobiales</taxon>
        <taxon>Phyllobacteriaceae</taxon>
        <taxon>Kumtagia</taxon>
    </lineage>
</organism>
<protein>
    <submittedName>
        <fullName evidence="1">Uncharacterized protein</fullName>
    </submittedName>
</protein>
<gene>
    <name evidence="1" type="ORF">C7I84_20980</name>
</gene>
<dbReference type="EMBL" id="PXYK01000022">
    <property type="protein sequence ID" value="PSJ56345.1"/>
    <property type="molecule type" value="Genomic_DNA"/>
</dbReference>
<dbReference type="Proteomes" id="UP000241229">
    <property type="component" value="Unassembled WGS sequence"/>
</dbReference>
<accession>A0A2P7S1J7</accession>
<comment type="caution">
    <text evidence="1">The sequence shown here is derived from an EMBL/GenBank/DDBJ whole genome shotgun (WGS) entry which is preliminary data.</text>
</comment>
<keyword evidence="2" id="KW-1185">Reference proteome</keyword>
<dbReference type="AlphaFoldDB" id="A0A2P7S1J7"/>
<sequence>MKSPADGTPLPDRRWLERLAAVPGLGAPPEGMSEEECWSPKPCEPADWSDLLVADRYEHFEMPPGCPRFRVPHAPRAPWQSEAQYEADRRSTEQFYFALSICLGIAQQAATVVGLHRSCPRNPCRRAGQCVSRRAEDDWTVFPGPMLPPCCNDRARTELVRHMVNVKLEQIREERGGEEP</sequence>
<evidence type="ECO:0000313" key="1">
    <source>
        <dbReference type="EMBL" id="PSJ56345.1"/>
    </source>
</evidence>
<proteinExistence type="predicted"/>
<evidence type="ECO:0000313" key="2">
    <source>
        <dbReference type="Proteomes" id="UP000241229"/>
    </source>
</evidence>
<reference evidence="1 2" key="1">
    <citation type="submission" date="2018-03" db="EMBL/GenBank/DDBJ databases">
        <title>The draft genome of Mesorhizobium sp. 6GN-30.</title>
        <authorList>
            <person name="Liu L."/>
            <person name="Li L."/>
            <person name="Wang T."/>
            <person name="Zhang X."/>
            <person name="Liang L."/>
        </authorList>
    </citation>
    <scope>NUCLEOTIDE SEQUENCE [LARGE SCALE GENOMIC DNA]</scope>
    <source>
        <strain evidence="1 2">6GN30</strain>
    </source>
</reference>
<name>A0A2P7S1J7_9HYPH</name>